<dbReference type="EMBL" id="PPCV01000006">
    <property type="protein sequence ID" value="RXW31871.1"/>
    <property type="molecule type" value="Genomic_DNA"/>
</dbReference>
<evidence type="ECO:0000313" key="3">
    <source>
        <dbReference type="EMBL" id="RXW31871.1"/>
    </source>
</evidence>
<feature type="transmembrane region" description="Helical" evidence="2">
    <location>
        <begin position="52"/>
        <end position="73"/>
    </location>
</feature>
<name>A0A4Q2EF47_9ACTN</name>
<sequence length="131" mass="13234">MKIVKTVLLIAAVAALVAGGVYLSLVFLDNARLLAAANANKSGNLFNDPMHNIFLVSGLALAGGLLLGLGIGLPVQTRGAVRRDALDEANAQRRSAIAKGAAQHASLPETGAAGAAPQQPVIEPPAPQGNL</sequence>
<accession>A0A4Q2EF47</accession>
<gene>
    <name evidence="3" type="ORF">C1706_10015</name>
</gene>
<evidence type="ECO:0000256" key="2">
    <source>
        <dbReference type="SAM" id="Phobius"/>
    </source>
</evidence>
<feature type="region of interest" description="Disordered" evidence="1">
    <location>
        <begin position="96"/>
        <end position="131"/>
    </location>
</feature>
<proteinExistence type="predicted"/>
<protein>
    <submittedName>
        <fullName evidence="3">Uncharacterized protein</fullName>
    </submittedName>
</protein>
<organism evidence="3 4">
    <name type="scientific">Propioniciclava flava</name>
    <dbReference type="NCBI Taxonomy" id="2072026"/>
    <lineage>
        <taxon>Bacteria</taxon>
        <taxon>Bacillati</taxon>
        <taxon>Actinomycetota</taxon>
        <taxon>Actinomycetes</taxon>
        <taxon>Propionibacteriales</taxon>
        <taxon>Propionibacteriaceae</taxon>
        <taxon>Propioniciclava</taxon>
    </lineage>
</organism>
<dbReference type="AlphaFoldDB" id="A0A4Q2EF47"/>
<keyword evidence="4" id="KW-1185">Reference proteome</keyword>
<feature type="compositionally biased region" description="Pro residues" evidence="1">
    <location>
        <begin position="122"/>
        <end position="131"/>
    </location>
</feature>
<reference evidence="3 4" key="1">
    <citation type="submission" date="2018-01" db="EMBL/GenBank/DDBJ databases">
        <title>Lactibacter flavus gen. nov., sp. nov., a novel bacterium of the family Propionibacteriaceae isolated from raw milk and dairy products.</title>
        <authorList>
            <person name="Wenning M."/>
            <person name="Breitenwieser F."/>
            <person name="Huptas C."/>
            <person name="von Neubeck M."/>
            <person name="Busse H.-J."/>
            <person name="Scherer S."/>
        </authorList>
    </citation>
    <scope>NUCLEOTIDE SEQUENCE [LARGE SCALE GENOMIC DNA]</scope>
    <source>
        <strain evidence="3 4">VG341</strain>
    </source>
</reference>
<keyword evidence="2" id="KW-0812">Transmembrane</keyword>
<keyword evidence="2" id="KW-1133">Transmembrane helix</keyword>
<keyword evidence="2" id="KW-0472">Membrane</keyword>
<dbReference type="RefSeq" id="WP_129459087.1">
    <property type="nucleotide sequence ID" value="NZ_PPCV01000006.1"/>
</dbReference>
<dbReference type="Proteomes" id="UP000290624">
    <property type="component" value="Unassembled WGS sequence"/>
</dbReference>
<evidence type="ECO:0000256" key="1">
    <source>
        <dbReference type="SAM" id="MobiDB-lite"/>
    </source>
</evidence>
<evidence type="ECO:0000313" key="4">
    <source>
        <dbReference type="Proteomes" id="UP000290624"/>
    </source>
</evidence>
<comment type="caution">
    <text evidence="3">The sequence shown here is derived from an EMBL/GenBank/DDBJ whole genome shotgun (WGS) entry which is preliminary data.</text>
</comment>